<evidence type="ECO:0000313" key="3">
    <source>
        <dbReference type="Proteomes" id="UP000185781"/>
    </source>
</evidence>
<sequence>MITRKLFVSLLITFGLSLNAQMKLNESKYNKFIKGEKYSEALTYLKEKGGVNNSNYWFTKDAKQLATFCFDPNFDDNKYDIIINYVNNCFKGMDNQERGSYDVANCYLIKTNYYLWKNDYQNAALAYKESLERLDKFKKENDINPEYIKMVKSVIDRYYFNQIETHKMEQIIRNFDVSSLNFSEEQAFKARQEIKKILTEYDKPRKVHFIDYENNSTINKGLSDYYFTMGDFFNNYFKVDFFYNMPKKVKNQYFPTINVNYLLDDEKFKTKEEETQQTEQRKAALIKKYGKTFGEAVFNSKIIIGMTKAMLEEGFNKPRSIDVSEYSEYWTWSDVMISIDKKTQKVTHITDLR</sequence>
<feature type="signal peptide" evidence="1">
    <location>
        <begin position="1"/>
        <end position="20"/>
    </location>
</feature>
<proteinExistence type="predicted"/>
<organism evidence="2 3">
    <name type="scientific">Chryseobacterium gambrini</name>
    <dbReference type="NCBI Taxonomy" id="373672"/>
    <lineage>
        <taxon>Bacteria</taxon>
        <taxon>Pseudomonadati</taxon>
        <taxon>Bacteroidota</taxon>
        <taxon>Flavobacteriia</taxon>
        <taxon>Flavobacteriales</taxon>
        <taxon>Weeksellaceae</taxon>
        <taxon>Chryseobacterium group</taxon>
        <taxon>Chryseobacterium</taxon>
    </lineage>
</organism>
<feature type="chain" id="PRO_5012049089" description="Tetratricopeptide repeat-containing protein" evidence="1">
    <location>
        <begin position="21"/>
        <end position="353"/>
    </location>
</feature>
<dbReference type="Proteomes" id="UP000185781">
    <property type="component" value="Unassembled WGS sequence"/>
</dbReference>
<gene>
    <name evidence="2" type="ORF">SAMN05421785_105167</name>
</gene>
<name>A0A1N7NW79_9FLAO</name>
<evidence type="ECO:0000256" key="1">
    <source>
        <dbReference type="SAM" id="SignalP"/>
    </source>
</evidence>
<dbReference type="RefSeq" id="WP_139326147.1">
    <property type="nucleotide sequence ID" value="NZ_FTOV01000005.1"/>
</dbReference>
<keyword evidence="1" id="KW-0732">Signal</keyword>
<dbReference type="AlphaFoldDB" id="A0A1N7NW79"/>
<protein>
    <recommendedName>
        <fullName evidence="4">Tetratricopeptide repeat-containing protein</fullName>
    </recommendedName>
</protein>
<dbReference type="EMBL" id="FTOV01000005">
    <property type="protein sequence ID" value="SIT02655.1"/>
    <property type="molecule type" value="Genomic_DNA"/>
</dbReference>
<evidence type="ECO:0000313" key="2">
    <source>
        <dbReference type="EMBL" id="SIT02655.1"/>
    </source>
</evidence>
<dbReference type="OrthoDB" id="711462at2"/>
<reference evidence="2 3" key="1">
    <citation type="submission" date="2017-01" db="EMBL/GenBank/DDBJ databases">
        <authorList>
            <person name="Mah S.A."/>
            <person name="Swanson W.J."/>
            <person name="Moy G.W."/>
            <person name="Vacquier V.D."/>
        </authorList>
    </citation>
    <scope>NUCLEOTIDE SEQUENCE [LARGE SCALE GENOMIC DNA]</scope>
    <source>
        <strain evidence="2 3">DSM 18014</strain>
    </source>
</reference>
<accession>A0A1N7NW79</accession>
<evidence type="ECO:0008006" key="4">
    <source>
        <dbReference type="Google" id="ProtNLM"/>
    </source>
</evidence>